<proteinExistence type="predicted"/>
<dbReference type="STRING" id="62324.A0A182S032"/>
<protein>
    <recommendedName>
        <fullName evidence="2">DUF4371 domain-containing protein</fullName>
    </recommendedName>
</protein>
<dbReference type="PANTHER" id="PTHR37162">
    <property type="entry name" value="HAT FAMILY DIMERISATION DOMAINCONTAINING PROTEIN-RELATED"/>
    <property type="match status" value="1"/>
</dbReference>
<dbReference type="PANTHER" id="PTHR37162:SF1">
    <property type="entry name" value="BED-TYPE DOMAIN-CONTAINING PROTEIN"/>
    <property type="match status" value="1"/>
</dbReference>
<accession>A0A182S032</accession>
<organism evidence="1">
    <name type="scientific">Anopheles funestus</name>
    <name type="common">African malaria mosquito</name>
    <dbReference type="NCBI Taxonomy" id="62324"/>
    <lineage>
        <taxon>Eukaryota</taxon>
        <taxon>Metazoa</taxon>
        <taxon>Ecdysozoa</taxon>
        <taxon>Arthropoda</taxon>
        <taxon>Hexapoda</taxon>
        <taxon>Insecta</taxon>
        <taxon>Pterygota</taxon>
        <taxon>Neoptera</taxon>
        <taxon>Endopterygota</taxon>
        <taxon>Diptera</taxon>
        <taxon>Nematocera</taxon>
        <taxon>Culicoidea</taxon>
        <taxon>Culicidae</taxon>
        <taxon>Anophelinae</taxon>
        <taxon>Anopheles</taxon>
    </lineage>
</organism>
<reference evidence="1" key="1">
    <citation type="submission" date="2020-05" db="UniProtKB">
        <authorList>
            <consortium name="EnsemblMetazoa"/>
        </authorList>
    </citation>
    <scope>IDENTIFICATION</scope>
    <source>
        <strain evidence="1">FUMOZ</strain>
    </source>
</reference>
<dbReference type="VEuPathDB" id="VectorBase:AFUN011915"/>
<sequence length="228" mass="25297">MNVELQISAWGAEHNISGRNLEGFVELSKRIFKDSPIAQNLRLGRTKIQAIQTNVIGKTGLEELLKIIQANFFSPLVDESADLSGQKSLVRAGIWQADQLLESEADGVPYKTNLIGFGSDGANVMMGAHHSVATMIKRDCPYAFIMKCICHSLALCSSYACKHIPCSVEQLYRDVYNFLSSGGQRGSCFKELQTLVELKPLKMLYPSATRWLSLESVVGKIRYTSNLF</sequence>
<dbReference type="VEuPathDB" id="VectorBase:AFUN2_010613"/>
<evidence type="ECO:0000313" key="1">
    <source>
        <dbReference type="EnsemblMetazoa" id="AFUN011915-PA"/>
    </source>
</evidence>
<dbReference type="AlphaFoldDB" id="A0A182S032"/>
<name>A0A182S032_ANOFN</name>
<dbReference type="EnsemblMetazoa" id="AFUN011915-RA">
    <property type="protein sequence ID" value="AFUN011915-PA"/>
    <property type="gene ID" value="AFUN011915"/>
</dbReference>
<evidence type="ECO:0008006" key="2">
    <source>
        <dbReference type="Google" id="ProtNLM"/>
    </source>
</evidence>